<keyword evidence="2" id="KW-1185">Reference proteome</keyword>
<proteinExistence type="predicted"/>
<evidence type="ECO:0000313" key="2">
    <source>
        <dbReference type="Proteomes" id="UP000823775"/>
    </source>
</evidence>
<dbReference type="PROSITE" id="PS51257">
    <property type="entry name" value="PROKAR_LIPOPROTEIN"/>
    <property type="match status" value="1"/>
</dbReference>
<reference evidence="1 2" key="1">
    <citation type="journal article" date="2021" name="BMC Genomics">
        <title>Datura genome reveals duplications of psychoactive alkaloid biosynthetic genes and high mutation rate following tissue culture.</title>
        <authorList>
            <person name="Rajewski A."/>
            <person name="Carter-House D."/>
            <person name="Stajich J."/>
            <person name="Litt A."/>
        </authorList>
    </citation>
    <scope>NUCLEOTIDE SEQUENCE [LARGE SCALE GENOMIC DNA]</scope>
    <source>
        <strain evidence="1">AR-01</strain>
    </source>
</reference>
<accession>A0ABS8UWQ3</accession>
<protein>
    <submittedName>
        <fullName evidence="1">Uncharacterized protein</fullName>
    </submittedName>
</protein>
<organism evidence="1 2">
    <name type="scientific">Datura stramonium</name>
    <name type="common">Jimsonweed</name>
    <name type="synonym">Common thornapple</name>
    <dbReference type="NCBI Taxonomy" id="4076"/>
    <lineage>
        <taxon>Eukaryota</taxon>
        <taxon>Viridiplantae</taxon>
        <taxon>Streptophyta</taxon>
        <taxon>Embryophyta</taxon>
        <taxon>Tracheophyta</taxon>
        <taxon>Spermatophyta</taxon>
        <taxon>Magnoliopsida</taxon>
        <taxon>eudicotyledons</taxon>
        <taxon>Gunneridae</taxon>
        <taxon>Pentapetalae</taxon>
        <taxon>asterids</taxon>
        <taxon>lamiids</taxon>
        <taxon>Solanales</taxon>
        <taxon>Solanaceae</taxon>
        <taxon>Solanoideae</taxon>
        <taxon>Datureae</taxon>
        <taxon>Datura</taxon>
    </lineage>
</organism>
<gene>
    <name evidence="1" type="ORF">HAX54_022102</name>
</gene>
<name>A0ABS8UWQ3_DATST</name>
<evidence type="ECO:0000313" key="1">
    <source>
        <dbReference type="EMBL" id="MCD9638250.1"/>
    </source>
</evidence>
<dbReference type="EMBL" id="JACEIK010002658">
    <property type="protein sequence ID" value="MCD9638250.1"/>
    <property type="molecule type" value="Genomic_DNA"/>
</dbReference>
<comment type="caution">
    <text evidence="1">The sequence shown here is derived from an EMBL/GenBank/DDBJ whole genome shotgun (WGS) entry which is preliminary data.</text>
</comment>
<dbReference type="Proteomes" id="UP000823775">
    <property type="component" value="Unassembled WGS sequence"/>
</dbReference>
<sequence>MRVVCPLDINKYRCRPATVPRQQWQSSPYLLSACMVDFSRYRFIKRPGSLVENGCKYGGKEKNSPLIFNRNCRAETQKMAANVDEREIKGREKDHVLVPVFNMSPGSVEM</sequence>